<evidence type="ECO:0000259" key="6">
    <source>
        <dbReference type="PROSITE" id="PS51362"/>
    </source>
</evidence>
<gene>
    <name evidence="7" type="ORF">ODALV1_LOCUS13287</name>
</gene>
<evidence type="ECO:0000256" key="5">
    <source>
        <dbReference type="SAM" id="SignalP"/>
    </source>
</evidence>
<keyword evidence="4" id="KW-0339">Growth factor</keyword>
<dbReference type="EMBL" id="CAXLJM020000041">
    <property type="protein sequence ID" value="CAL8109356.1"/>
    <property type="molecule type" value="Genomic_DNA"/>
</dbReference>
<keyword evidence="3" id="KW-0964">Secreted</keyword>
<evidence type="ECO:0000313" key="7">
    <source>
        <dbReference type="EMBL" id="CAL8109356.1"/>
    </source>
</evidence>
<keyword evidence="8" id="KW-1185">Reference proteome</keyword>
<dbReference type="Pfam" id="PF00019">
    <property type="entry name" value="TGF_beta"/>
    <property type="match status" value="1"/>
</dbReference>
<evidence type="ECO:0000256" key="3">
    <source>
        <dbReference type="ARBA" id="ARBA00022525"/>
    </source>
</evidence>
<protein>
    <recommendedName>
        <fullName evidence="6">TGF-beta family profile domain-containing protein</fullName>
    </recommendedName>
</protein>
<dbReference type="SUPFAM" id="SSF57501">
    <property type="entry name" value="Cystine-knot cytokines"/>
    <property type="match status" value="1"/>
</dbReference>
<keyword evidence="5" id="KW-0732">Signal</keyword>
<dbReference type="PANTHER" id="PTHR11848">
    <property type="entry name" value="TGF-BETA FAMILY"/>
    <property type="match status" value="1"/>
</dbReference>
<dbReference type="InterPro" id="IPR001839">
    <property type="entry name" value="TGF-b_C"/>
</dbReference>
<proteinExistence type="inferred from homology"/>
<feature type="signal peptide" evidence="5">
    <location>
        <begin position="1"/>
        <end position="20"/>
    </location>
</feature>
<dbReference type="Gene3D" id="2.10.90.10">
    <property type="entry name" value="Cystine-knot cytokines"/>
    <property type="match status" value="1"/>
</dbReference>
<dbReference type="CDD" id="cd13756">
    <property type="entry name" value="TGF_beta_BMPs_GDFs"/>
    <property type="match status" value="1"/>
</dbReference>
<accession>A0ABP1QMZ8</accession>
<evidence type="ECO:0000256" key="2">
    <source>
        <dbReference type="ARBA" id="ARBA00006656"/>
    </source>
</evidence>
<evidence type="ECO:0000256" key="1">
    <source>
        <dbReference type="ARBA" id="ARBA00004613"/>
    </source>
</evidence>
<evidence type="ECO:0000313" key="8">
    <source>
        <dbReference type="Proteomes" id="UP001642540"/>
    </source>
</evidence>
<dbReference type="SMART" id="SM00204">
    <property type="entry name" value="TGFB"/>
    <property type="match status" value="1"/>
</dbReference>
<dbReference type="InterPro" id="IPR029034">
    <property type="entry name" value="Cystine-knot_cytokine"/>
</dbReference>
<dbReference type="InterPro" id="IPR015615">
    <property type="entry name" value="TGF-beta-rel"/>
</dbReference>
<comment type="similarity">
    <text evidence="2 4">Belongs to the TGF-beta family.</text>
</comment>
<feature type="domain" description="TGF-beta family profile" evidence="6">
    <location>
        <begin position="277"/>
        <end position="395"/>
    </location>
</feature>
<dbReference type="PROSITE" id="PS51362">
    <property type="entry name" value="TGF_BETA_2"/>
    <property type="match status" value="1"/>
</dbReference>
<organism evidence="7 8">
    <name type="scientific">Orchesella dallaii</name>
    <dbReference type="NCBI Taxonomy" id="48710"/>
    <lineage>
        <taxon>Eukaryota</taxon>
        <taxon>Metazoa</taxon>
        <taxon>Ecdysozoa</taxon>
        <taxon>Arthropoda</taxon>
        <taxon>Hexapoda</taxon>
        <taxon>Collembola</taxon>
        <taxon>Entomobryomorpha</taxon>
        <taxon>Entomobryoidea</taxon>
        <taxon>Orchesellidae</taxon>
        <taxon>Orchesellinae</taxon>
        <taxon>Orchesella</taxon>
    </lineage>
</organism>
<comment type="subcellular location">
    <subcellularLocation>
        <location evidence="1">Secreted</location>
    </subcellularLocation>
</comment>
<name>A0ABP1QMZ8_9HEXA</name>
<evidence type="ECO:0000256" key="4">
    <source>
        <dbReference type="RuleBase" id="RU000354"/>
    </source>
</evidence>
<feature type="chain" id="PRO_5045470378" description="TGF-beta family profile domain-containing protein" evidence="5">
    <location>
        <begin position="21"/>
        <end position="396"/>
    </location>
</feature>
<dbReference type="PANTHER" id="PTHR11848:SF302">
    <property type="entry name" value="TGF-BETA FAMILY PROFILE DOMAIN-CONTAINING PROTEIN"/>
    <property type="match status" value="1"/>
</dbReference>
<dbReference type="Proteomes" id="UP001642540">
    <property type="component" value="Unassembled WGS sequence"/>
</dbReference>
<reference evidence="7 8" key="1">
    <citation type="submission" date="2024-08" db="EMBL/GenBank/DDBJ databases">
        <authorList>
            <person name="Cucini C."/>
            <person name="Frati F."/>
        </authorList>
    </citation>
    <scope>NUCLEOTIDE SEQUENCE [LARGE SCALE GENOMIC DNA]</scope>
</reference>
<comment type="caution">
    <text evidence="7">The sequence shown here is derived from an EMBL/GenBank/DDBJ whole genome shotgun (WGS) entry which is preliminary data.</text>
</comment>
<sequence length="396" mass="46523">MKRLSITFLLIFYVILNLSASESDSDWNISNESNEFRIINTLESRSESEEQNALSEDNKLRLRSMEERIKRSKPHKYMRTLLREVESDHSSHPHLQQGSGGTVSLKIHGQTYENPRDRLFYAWMPTETKDISTDRTTVVFQQTLPRDHFGNFTASHIVLTMLDNVELDLDKTTQISMYIHWENEMFEQELSQTQIVLPEKKFYSFDIKEFIESRLQHNLTHPHFITISFQVMVRHARSRMADFKKLFDIQVDTPFIIFFYHDFLPREITSTDMPLSRKFRSVSERPTTQCQRRNFEVLPEEVNWVGVVSPEKLDLGYCSGTCPTPLQDHYYNITLHSFLLDRYRLRAMFDVPSDFPHSTCIPVTYKSITVYEQIGPDEFEASIVHNISVATCGCRY</sequence>